<proteinExistence type="predicted"/>
<protein>
    <submittedName>
        <fullName evidence="1">Uncharacterized protein</fullName>
    </submittedName>
</protein>
<organism evidence="1 2">
    <name type="scientific">Sporocytophaga myxococcoides</name>
    <dbReference type="NCBI Taxonomy" id="153721"/>
    <lineage>
        <taxon>Bacteria</taxon>
        <taxon>Pseudomonadati</taxon>
        <taxon>Bacteroidota</taxon>
        <taxon>Cytophagia</taxon>
        <taxon>Cytophagales</taxon>
        <taxon>Cytophagaceae</taxon>
        <taxon>Sporocytophaga</taxon>
    </lineage>
</organism>
<accession>A0A098LA97</accession>
<dbReference type="SUPFAM" id="SSF53756">
    <property type="entry name" value="UDP-Glycosyltransferase/glycogen phosphorylase"/>
    <property type="match status" value="1"/>
</dbReference>
<dbReference type="InterPro" id="IPR050194">
    <property type="entry name" value="Glycosyltransferase_grp1"/>
</dbReference>
<dbReference type="PANTHER" id="PTHR45947:SF3">
    <property type="entry name" value="SULFOQUINOVOSYL TRANSFERASE SQD2"/>
    <property type="match status" value="1"/>
</dbReference>
<dbReference type="OrthoDB" id="9816564at2"/>
<dbReference type="Pfam" id="PF13692">
    <property type="entry name" value="Glyco_trans_1_4"/>
    <property type="match status" value="1"/>
</dbReference>
<reference evidence="1 2" key="1">
    <citation type="submission" date="2014-09" db="EMBL/GenBank/DDBJ databases">
        <title>Sporocytophaga myxococcoides PG-01 genome sequencing.</title>
        <authorList>
            <person name="Liu L."/>
            <person name="Gao P.J."/>
            <person name="Chen G.J."/>
            <person name="Wang L.S."/>
        </authorList>
    </citation>
    <scope>NUCLEOTIDE SEQUENCE [LARGE SCALE GENOMIC DNA]</scope>
    <source>
        <strain evidence="1 2">PG-01</strain>
    </source>
</reference>
<dbReference type="Gene3D" id="3.40.50.11010">
    <property type="match status" value="1"/>
</dbReference>
<keyword evidence="2" id="KW-1185">Reference proteome</keyword>
<gene>
    <name evidence="1" type="ORF">MYP_560</name>
</gene>
<dbReference type="RefSeq" id="WP_045458031.1">
    <property type="nucleotide sequence ID" value="NZ_BBLT01000001.1"/>
</dbReference>
<comment type="caution">
    <text evidence="1">The sequence shown here is derived from an EMBL/GenBank/DDBJ whole genome shotgun (WGS) entry which is preliminary data.</text>
</comment>
<evidence type="ECO:0000313" key="2">
    <source>
        <dbReference type="Proteomes" id="UP000030185"/>
    </source>
</evidence>
<dbReference type="EMBL" id="BBLT01000001">
    <property type="protein sequence ID" value="GAL83334.1"/>
    <property type="molecule type" value="Genomic_DNA"/>
</dbReference>
<dbReference type="Proteomes" id="UP000030185">
    <property type="component" value="Unassembled WGS sequence"/>
</dbReference>
<evidence type="ECO:0000313" key="1">
    <source>
        <dbReference type="EMBL" id="GAL83334.1"/>
    </source>
</evidence>
<dbReference type="PANTHER" id="PTHR45947">
    <property type="entry name" value="SULFOQUINOVOSYL TRANSFERASE SQD2"/>
    <property type="match status" value="1"/>
</dbReference>
<dbReference type="eggNOG" id="COG0438">
    <property type="taxonomic scope" value="Bacteria"/>
</dbReference>
<dbReference type="Gene3D" id="3.40.50.2000">
    <property type="entry name" value="Glycogen Phosphorylase B"/>
    <property type="match status" value="1"/>
</dbReference>
<dbReference type="AlphaFoldDB" id="A0A098LA97"/>
<dbReference type="GO" id="GO:0016757">
    <property type="term" value="F:glycosyltransferase activity"/>
    <property type="evidence" value="ECO:0007669"/>
    <property type="project" value="TreeGrafter"/>
</dbReference>
<dbReference type="STRING" id="153721.MYP_560"/>
<name>A0A098LA97_9BACT</name>
<sequence>MNRDLDFIFFALPRWDGNYSSTSYSLAKEFSKNNRVFYIDNPFTIKDFITQNKSPKIQTRKSALIFGKNIYKKVKGLSDNFIAVTPPLTIPNNFLPSGYFYNALSSANDKLIFMTISRIIKDYDVKKYIFINSFNPFYARQLPEKIRPLLKIYQTVDDIAQSGYTSKHGPRLERNAVASADLTLATSQQLTKLMKAYSSEVHYLPNAADVELFKTAAYTKLDQPNELEGNEKKVIGYVGNLDRLRVDYPLLKKIAEFHKDKILLLVGPSKYETYKDFGLDKYPNVVITGGKKLEELPRYLQNINCAIIPFVCNELTKSIYPLKVNEYLATGTPVVSSRFSDDINDFRDAAYLADSHEDFLNKIEEAIKNDNEDNRKLRIQFAEKNTWSARVKSFWEIVNPYIESK</sequence>